<sequence>MSSSNSTVDYSGIRTRIFVPRFDGNPHHRRDAARFITLGYTVRDDYGRNLTIETRPDGTRRVVIGEDLLAAHNERIAQAAEAGALRTDASGRPFGLLPRPLTDYESGQEHDPVACKITGCDHPAHFDKDGKLRFEDLVGPKPKKDESKDNKGGKGGAAGAVAGGQTGGSTT</sequence>
<dbReference type="Proteomes" id="UP001324427">
    <property type="component" value="Unassembled WGS sequence"/>
</dbReference>
<reference evidence="2 3" key="1">
    <citation type="submission" date="2021-11" db="EMBL/GenBank/DDBJ databases">
        <title>Black yeast isolated from Biological Soil Crust.</title>
        <authorList>
            <person name="Kurbessoian T."/>
        </authorList>
    </citation>
    <scope>NUCLEOTIDE SEQUENCE [LARGE SCALE GENOMIC DNA]</scope>
    <source>
        <strain evidence="2 3">CCFEE 5522</strain>
    </source>
</reference>
<name>A0AAV9JTA0_9PEZI</name>
<keyword evidence="3" id="KW-1185">Reference proteome</keyword>
<organism evidence="2 3">
    <name type="scientific">Oleoguttula mirabilis</name>
    <dbReference type="NCBI Taxonomy" id="1507867"/>
    <lineage>
        <taxon>Eukaryota</taxon>
        <taxon>Fungi</taxon>
        <taxon>Dikarya</taxon>
        <taxon>Ascomycota</taxon>
        <taxon>Pezizomycotina</taxon>
        <taxon>Dothideomycetes</taxon>
        <taxon>Dothideomycetidae</taxon>
        <taxon>Mycosphaerellales</taxon>
        <taxon>Teratosphaeriaceae</taxon>
        <taxon>Oleoguttula</taxon>
    </lineage>
</organism>
<dbReference type="EMBL" id="JAVFHQ010000010">
    <property type="protein sequence ID" value="KAK4547767.1"/>
    <property type="molecule type" value="Genomic_DNA"/>
</dbReference>
<evidence type="ECO:0000313" key="3">
    <source>
        <dbReference type="Proteomes" id="UP001324427"/>
    </source>
</evidence>
<feature type="region of interest" description="Disordered" evidence="1">
    <location>
        <begin position="131"/>
        <end position="171"/>
    </location>
</feature>
<proteinExistence type="predicted"/>
<protein>
    <submittedName>
        <fullName evidence="2">Uncharacterized protein</fullName>
    </submittedName>
</protein>
<comment type="caution">
    <text evidence="2">The sequence shown here is derived from an EMBL/GenBank/DDBJ whole genome shotgun (WGS) entry which is preliminary data.</text>
</comment>
<accession>A0AAV9JTA0</accession>
<feature type="compositionally biased region" description="Basic and acidic residues" evidence="1">
    <location>
        <begin position="131"/>
        <end position="152"/>
    </location>
</feature>
<gene>
    <name evidence="2" type="ORF">LTR36_000725</name>
</gene>
<feature type="compositionally biased region" description="Gly residues" evidence="1">
    <location>
        <begin position="153"/>
        <end position="171"/>
    </location>
</feature>
<evidence type="ECO:0000313" key="2">
    <source>
        <dbReference type="EMBL" id="KAK4547767.1"/>
    </source>
</evidence>
<evidence type="ECO:0000256" key="1">
    <source>
        <dbReference type="SAM" id="MobiDB-lite"/>
    </source>
</evidence>
<dbReference type="AlphaFoldDB" id="A0AAV9JTA0"/>